<dbReference type="RefSeq" id="WP_170926305.1">
    <property type="nucleotide sequence ID" value="NZ_FXWK01000001.1"/>
</dbReference>
<sequence length="58" mass="5720">MELAFVLLFVLLGTAFILYAGLARPRQAGPAGQGSNSDGGAPDDSLAAPASDNAGDGD</sequence>
<organism evidence="2 3">
    <name type="scientific">Devosia lucknowensis</name>
    <dbReference type="NCBI Taxonomy" id="1096929"/>
    <lineage>
        <taxon>Bacteria</taxon>
        <taxon>Pseudomonadati</taxon>
        <taxon>Pseudomonadota</taxon>
        <taxon>Alphaproteobacteria</taxon>
        <taxon>Hyphomicrobiales</taxon>
        <taxon>Devosiaceae</taxon>
        <taxon>Devosia</taxon>
    </lineage>
</organism>
<dbReference type="AlphaFoldDB" id="A0A1Y6EDX4"/>
<evidence type="ECO:0000313" key="2">
    <source>
        <dbReference type="EMBL" id="SMQ59130.1"/>
    </source>
</evidence>
<feature type="compositionally biased region" description="Low complexity" evidence="1">
    <location>
        <begin position="38"/>
        <end position="52"/>
    </location>
</feature>
<proteinExistence type="predicted"/>
<dbReference type="EMBL" id="FXWK01000001">
    <property type="protein sequence ID" value="SMQ59130.1"/>
    <property type="molecule type" value="Genomic_DNA"/>
</dbReference>
<name>A0A1Y6EDX4_9HYPH</name>
<feature type="region of interest" description="Disordered" evidence="1">
    <location>
        <begin position="26"/>
        <end position="58"/>
    </location>
</feature>
<gene>
    <name evidence="2" type="ORF">SAMN06295905_0185</name>
</gene>
<protein>
    <submittedName>
        <fullName evidence="2">Uncharacterized protein</fullName>
    </submittedName>
</protein>
<dbReference type="Proteomes" id="UP000194474">
    <property type="component" value="Unassembled WGS sequence"/>
</dbReference>
<evidence type="ECO:0000256" key="1">
    <source>
        <dbReference type="SAM" id="MobiDB-lite"/>
    </source>
</evidence>
<keyword evidence="3" id="KW-1185">Reference proteome</keyword>
<accession>A0A1Y6EDX4</accession>
<reference evidence="3" key="1">
    <citation type="submission" date="2017-04" db="EMBL/GenBank/DDBJ databases">
        <authorList>
            <person name="Varghese N."/>
            <person name="Submissions S."/>
        </authorList>
    </citation>
    <scope>NUCLEOTIDE SEQUENCE [LARGE SCALE GENOMIC DNA]</scope>
</reference>
<evidence type="ECO:0000313" key="3">
    <source>
        <dbReference type="Proteomes" id="UP000194474"/>
    </source>
</evidence>